<evidence type="ECO:0000313" key="2">
    <source>
        <dbReference type="Proteomes" id="UP000245634"/>
    </source>
</evidence>
<gene>
    <name evidence="1" type="ORF">C7459_11221</name>
</gene>
<name>A0A316D638_9BACL</name>
<evidence type="ECO:0000313" key="1">
    <source>
        <dbReference type="EMBL" id="PWK10200.1"/>
    </source>
</evidence>
<dbReference type="EMBL" id="QGGL01000012">
    <property type="protein sequence ID" value="PWK10200.1"/>
    <property type="molecule type" value="Genomic_DNA"/>
</dbReference>
<comment type="caution">
    <text evidence="1">The sequence shown here is derived from an EMBL/GenBank/DDBJ whole genome shotgun (WGS) entry which is preliminary data.</text>
</comment>
<accession>A0A316D638</accession>
<organism evidence="1 2">
    <name type="scientific">Tumebacillus permanentifrigoris</name>
    <dbReference type="NCBI Taxonomy" id="378543"/>
    <lineage>
        <taxon>Bacteria</taxon>
        <taxon>Bacillati</taxon>
        <taxon>Bacillota</taxon>
        <taxon>Bacilli</taxon>
        <taxon>Bacillales</taxon>
        <taxon>Alicyclobacillaceae</taxon>
        <taxon>Tumebacillus</taxon>
    </lineage>
</organism>
<reference evidence="1 2" key="1">
    <citation type="submission" date="2018-05" db="EMBL/GenBank/DDBJ databases">
        <title>Genomic Encyclopedia of Type Strains, Phase IV (KMG-IV): sequencing the most valuable type-strain genomes for metagenomic binning, comparative biology and taxonomic classification.</title>
        <authorList>
            <person name="Goeker M."/>
        </authorList>
    </citation>
    <scope>NUCLEOTIDE SEQUENCE [LARGE SCALE GENOMIC DNA]</scope>
    <source>
        <strain evidence="1 2">DSM 18773</strain>
    </source>
</reference>
<dbReference type="AlphaFoldDB" id="A0A316D638"/>
<protein>
    <submittedName>
        <fullName evidence="1">Uncharacterized protein</fullName>
    </submittedName>
</protein>
<dbReference type="RefSeq" id="WP_109689943.1">
    <property type="nucleotide sequence ID" value="NZ_QGGL01000012.1"/>
</dbReference>
<keyword evidence="2" id="KW-1185">Reference proteome</keyword>
<dbReference type="Proteomes" id="UP000245634">
    <property type="component" value="Unassembled WGS sequence"/>
</dbReference>
<dbReference type="OrthoDB" id="2384648at2"/>
<sequence>MTERYRAVLEHHDETGQAVGDLLNGILHRERLNRRARRALMSPYDPRRGIVAKENGPDAVTSSPLVEQLEICLQQL</sequence>
<proteinExistence type="predicted"/>